<evidence type="ECO:0000313" key="1">
    <source>
        <dbReference type="EMBL" id="AJC21220.1"/>
    </source>
</evidence>
<evidence type="ECO:0000313" key="4">
    <source>
        <dbReference type="Proteomes" id="UP000254589"/>
    </source>
</evidence>
<dbReference type="RefSeq" id="WP_039408568.1">
    <property type="nucleotide sequence ID" value="NZ_CP010310.2"/>
</dbReference>
<dbReference type="Proteomes" id="UP000254589">
    <property type="component" value="Unassembled WGS sequence"/>
</dbReference>
<proteinExistence type="predicted"/>
<dbReference type="Proteomes" id="UP000035086">
    <property type="component" value="Chromosome"/>
</dbReference>
<evidence type="ECO:0000313" key="2">
    <source>
        <dbReference type="EMBL" id="SUA90098.1"/>
    </source>
</evidence>
<gene>
    <name evidence="2" type="ORF">NCTC13159_01577</name>
    <name evidence="1" type="ORF">RO07_13340</name>
</gene>
<reference evidence="2 4" key="3">
    <citation type="submission" date="2018-06" db="EMBL/GenBank/DDBJ databases">
        <authorList>
            <consortium name="Pathogen Informatics"/>
            <person name="Doyle S."/>
        </authorList>
    </citation>
    <scope>NUCLEOTIDE SEQUENCE [LARGE SCALE GENOMIC DNA]</scope>
    <source>
        <strain evidence="2 4">NCTC13159</strain>
    </source>
</reference>
<keyword evidence="3" id="KW-1185">Reference proteome</keyword>
<reference evidence="1" key="2">
    <citation type="submission" date="2016-11" db="EMBL/GenBank/DDBJ databases">
        <title>Complete Genome Sequencing of Pandoraea pulmonicola DSM 16583.</title>
        <authorList>
            <person name="Chan K.-G."/>
        </authorList>
    </citation>
    <scope>NUCLEOTIDE SEQUENCE</scope>
    <source>
        <strain evidence="1">DSM 16583</strain>
    </source>
</reference>
<organism evidence="2 4">
    <name type="scientific">Pandoraea pulmonicola</name>
    <dbReference type="NCBI Taxonomy" id="93221"/>
    <lineage>
        <taxon>Bacteria</taxon>
        <taxon>Pseudomonadati</taxon>
        <taxon>Pseudomonadota</taxon>
        <taxon>Betaproteobacteria</taxon>
        <taxon>Burkholderiales</taxon>
        <taxon>Burkholderiaceae</taxon>
        <taxon>Pandoraea</taxon>
    </lineage>
</organism>
<reference evidence="3" key="1">
    <citation type="submission" date="2014-12" db="EMBL/GenBank/DDBJ databases">
        <title>Complete Genome Sequencing of Pandoraea pulmonicola DSM 16583.</title>
        <authorList>
            <person name="Chan K.-G."/>
        </authorList>
    </citation>
    <scope>NUCLEOTIDE SEQUENCE [LARGE SCALE GENOMIC DNA]</scope>
    <source>
        <strain evidence="3">DSM 16583</strain>
    </source>
</reference>
<sequence length="111" mass="12546">MSTGKREDRSSELMRGTRSLVELVNARQWRTSMEVEKEVRSLLDRIIVRGEALSDAEIAALAQVRRTYATLLRELTRQSDRVAAHLESMQGSKAGWIAYGVIGELEERNKG</sequence>
<name>A0AAJ5CZY6_PANPU</name>
<dbReference type="KEGG" id="ppul:RO07_13340"/>
<accession>A0AAJ5CZY6</accession>
<evidence type="ECO:0000313" key="3">
    <source>
        <dbReference type="Proteomes" id="UP000035086"/>
    </source>
</evidence>
<dbReference type="EMBL" id="CP010310">
    <property type="protein sequence ID" value="AJC21220.1"/>
    <property type="molecule type" value="Genomic_DNA"/>
</dbReference>
<protein>
    <submittedName>
        <fullName evidence="2">Uncharacterized protein</fullName>
    </submittedName>
</protein>
<dbReference type="EMBL" id="UGSJ01000001">
    <property type="protein sequence ID" value="SUA90098.1"/>
    <property type="molecule type" value="Genomic_DNA"/>
</dbReference>
<dbReference type="AlphaFoldDB" id="A0AAJ5CZY6"/>